<sequence length="315" mass="33943">MTILELGFVGLVFVAVFGVALLGLRTFAGTPLQERLDAVGVSTETSGSGPPQWLEKIVAAATPVARLSLPDDEAQTSAVRVRFMNAGYRHAWAPVVFFAAKTVLSLGLPLAVFFGLSLKATTSSTTAMLFYVLTAAAAGYYLPNFVLKKMIARRQREIFESFPDALDLMTICVEAGLGMDAALARVAGEIGLKSRVLSEELNLVTLELRAGSGKDKALRGLATRTGVEDVDALVAMLIQAERFGTSIADSLRVQSEQLRTKRRQRAEEQAAKIALKLLFPLIFFIFPSLLVVLMGPAFIQIYRVLLPTFSGGAAN</sequence>
<keyword evidence="2" id="KW-1003">Cell membrane</keyword>
<evidence type="ECO:0000256" key="2">
    <source>
        <dbReference type="ARBA" id="ARBA00022475"/>
    </source>
</evidence>
<organism evidence="8 9">
    <name type="scientific">Massilia litorea</name>
    <dbReference type="NCBI Taxonomy" id="2769491"/>
    <lineage>
        <taxon>Bacteria</taxon>
        <taxon>Pseudomonadati</taxon>
        <taxon>Pseudomonadota</taxon>
        <taxon>Betaproteobacteria</taxon>
        <taxon>Burkholderiales</taxon>
        <taxon>Oxalobacteraceae</taxon>
        <taxon>Telluria group</taxon>
        <taxon>Massilia</taxon>
    </lineage>
</organism>
<dbReference type="Pfam" id="PF00482">
    <property type="entry name" value="T2SSF"/>
    <property type="match status" value="1"/>
</dbReference>
<dbReference type="RefSeq" id="WP_193688735.1">
    <property type="nucleotide sequence ID" value="NZ_CP062941.1"/>
</dbReference>
<evidence type="ECO:0000313" key="8">
    <source>
        <dbReference type="EMBL" id="QOL51762.1"/>
    </source>
</evidence>
<dbReference type="PANTHER" id="PTHR35007">
    <property type="entry name" value="INTEGRAL MEMBRANE PROTEIN-RELATED"/>
    <property type="match status" value="1"/>
</dbReference>
<evidence type="ECO:0000256" key="4">
    <source>
        <dbReference type="ARBA" id="ARBA00022989"/>
    </source>
</evidence>
<keyword evidence="3 6" id="KW-0812">Transmembrane</keyword>
<name>A0A7L9UC09_9BURK</name>
<comment type="subcellular location">
    <subcellularLocation>
        <location evidence="1">Cell membrane</location>
        <topology evidence="1">Multi-pass membrane protein</topology>
    </subcellularLocation>
</comment>
<proteinExistence type="predicted"/>
<keyword evidence="5 6" id="KW-0472">Membrane</keyword>
<evidence type="ECO:0000256" key="3">
    <source>
        <dbReference type="ARBA" id="ARBA00022692"/>
    </source>
</evidence>
<evidence type="ECO:0000259" key="7">
    <source>
        <dbReference type="Pfam" id="PF00482"/>
    </source>
</evidence>
<feature type="transmembrane region" description="Helical" evidence="6">
    <location>
        <begin position="91"/>
        <end position="116"/>
    </location>
</feature>
<keyword evidence="4 6" id="KW-1133">Transmembrane helix</keyword>
<feature type="transmembrane region" description="Helical" evidence="6">
    <location>
        <begin position="273"/>
        <end position="299"/>
    </location>
</feature>
<evidence type="ECO:0000256" key="1">
    <source>
        <dbReference type="ARBA" id="ARBA00004651"/>
    </source>
</evidence>
<dbReference type="PANTHER" id="PTHR35007:SF2">
    <property type="entry name" value="PILUS ASSEMBLE PROTEIN"/>
    <property type="match status" value="1"/>
</dbReference>
<protein>
    <submittedName>
        <fullName evidence="8">Type II secretion system F family protein</fullName>
    </submittedName>
</protein>
<evidence type="ECO:0000256" key="5">
    <source>
        <dbReference type="ARBA" id="ARBA00023136"/>
    </source>
</evidence>
<dbReference type="KEGG" id="mlir:LPB04_11215"/>
<feature type="domain" description="Type II secretion system protein GspF" evidence="7">
    <location>
        <begin position="166"/>
        <end position="294"/>
    </location>
</feature>
<evidence type="ECO:0000313" key="9">
    <source>
        <dbReference type="Proteomes" id="UP000593875"/>
    </source>
</evidence>
<accession>A0A7L9UC09</accession>
<evidence type="ECO:0000256" key="6">
    <source>
        <dbReference type="SAM" id="Phobius"/>
    </source>
</evidence>
<gene>
    <name evidence="8" type="ORF">LPB04_11215</name>
</gene>
<feature type="transmembrane region" description="Helical" evidence="6">
    <location>
        <begin position="128"/>
        <end position="147"/>
    </location>
</feature>
<reference evidence="8 9" key="1">
    <citation type="submission" date="2020-10" db="EMBL/GenBank/DDBJ databases">
        <title>Genome sequencing of Massilia sp. LPB0304.</title>
        <authorList>
            <person name="Kim J."/>
        </authorList>
    </citation>
    <scope>NUCLEOTIDE SEQUENCE [LARGE SCALE GENOMIC DNA]</scope>
    <source>
        <strain evidence="8 9">LPB0304</strain>
    </source>
</reference>
<dbReference type="AlphaFoldDB" id="A0A7L9UC09"/>
<keyword evidence="9" id="KW-1185">Reference proteome</keyword>
<dbReference type="Proteomes" id="UP000593875">
    <property type="component" value="Chromosome"/>
</dbReference>
<dbReference type="GO" id="GO:0005886">
    <property type="term" value="C:plasma membrane"/>
    <property type="evidence" value="ECO:0007669"/>
    <property type="project" value="UniProtKB-SubCell"/>
</dbReference>
<feature type="transmembrane region" description="Helical" evidence="6">
    <location>
        <begin position="6"/>
        <end position="27"/>
    </location>
</feature>
<dbReference type="InterPro" id="IPR018076">
    <property type="entry name" value="T2SS_GspF_dom"/>
</dbReference>
<dbReference type="EMBL" id="CP062941">
    <property type="protein sequence ID" value="QOL51762.1"/>
    <property type="molecule type" value="Genomic_DNA"/>
</dbReference>